<dbReference type="InterPro" id="IPR050117">
    <property type="entry name" value="MAPK"/>
</dbReference>
<dbReference type="eggNOG" id="KOG0661">
    <property type="taxonomic scope" value="Eukaryota"/>
</dbReference>
<keyword evidence="10" id="KW-1185">Reference proteome</keyword>
<evidence type="ECO:0000256" key="7">
    <source>
        <dbReference type="SAM" id="MobiDB-lite"/>
    </source>
</evidence>
<evidence type="ECO:0000256" key="6">
    <source>
        <dbReference type="ARBA" id="ARBA00022840"/>
    </source>
</evidence>
<dbReference type="HOGENOM" id="CLU_000288_176_1_1"/>
<dbReference type="Gene3D" id="3.30.200.20">
    <property type="entry name" value="Phosphorylase Kinase, domain 1"/>
    <property type="match status" value="1"/>
</dbReference>
<dbReference type="EMBL" id="HE576752">
    <property type="protein sequence ID" value="CCC67515.1"/>
    <property type="molecule type" value="Genomic_DNA"/>
</dbReference>
<dbReference type="GO" id="GO:0005524">
    <property type="term" value="F:ATP binding"/>
    <property type="evidence" value="ECO:0007669"/>
    <property type="project" value="UniProtKB-KW"/>
</dbReference>
<proteinExistence type="inferred from homology"/>
<keyword evidence="5" id="KW-0418">Kinase</keyword>
<feature type="compositionally biased region" description="Basic and acidic residues" evidence="7">
    <location>
        <begin position="1"/>
        <end position="10"/>
    </location>
</feature>
<evidence type="ECO:0000256" key="4">
    <source>
        <dbReference type="ARBA" id="ARBA00022741"/>
    </source>
</evidence>
<comment type="similarity">
    <text evidence="1">Belongs to the protein kinase superfamily. CMGC Ser/Thr protein kinase family. CDC2/CDKX subfamily.</text>
</comment>
<dbReference type="AlphaFoldDB" id="G0V7R7"/>
<dbReference type="Proteomes" id="UP000001640">
    <property type="component" value="Chromosome 1"/>
</dbReference>
<reference evidence="9 10" key="1">
    <citation type="journal article" date="2011" name="Proc. Natl. Acad. Sci. U.S.A.">
        <title>Evolutionary erosion of yeast sex chromosomes by mating-type switching accidents.</title>
        <authorList>
            <person name="Gordon J.L."/>
            <person name="Armisen D."/>
            <person name="Proux-Wera E."/>
            <person name="Oheigeartaigh S.S."/>
            <person name="Byrne K.P."/>
            <person name="Wolfe K.H."/>
        </authorList>
    </citation>
    <scope>NUCLEOTIDE SEQUENCE [LARGE SCALE GENOMIC DNA]</scope>
    <source>
        <strain evidence="10">ATCC 76901 / BCRC 22586 / CBS 4309 / NBRC 1992 / NRRL Y-12630</strain>
    </source>
</reference>
<dbReference type="InterPro" id="IPR000719">
    <property type="entry name" value="Prot_kinase_dom"/>
</dbReference>
<evidence type="ECO:0000259" key="8">
    <source>
        <dbReference type="PROSITE" id="PS50011"/>
    </source>
</evidence>
<dbReference type="Gene3D" id="1.10.510.10">
    <property type="entry name" value="Transferase(Phosphotransferase) domain 1"/>
    <property type="match status" value="1"/>
</dbReference>
<dbReference type="SMART" id="SM00220">
    <property type="entry name" value="S_TKc"/>
    <property type="match status" value="1"/>
</dbReference>
<feature type="region of interest" description="Disordered" evidence="7">
    <location>
        <begin position="527"/>
        <end position="559"/>
    </location>
</feature>
<dbReference type="Pfam" id="PF00069">
    <property type="entry name" value="Pkinase"/>
    <property type="match status" value="1"/>
</dbReference>
<dbReference type="PROSITE" id="PS00108">
    <property type="entry name" value="PROTEIN_KINASE_ST"/>
    <property type="match status" value="1"/>
</dbReference>
<feature type="region of interest" description="Disordered" evidence="7">
    <location>
        <begin position="1"/>
        <end position="24"/>
    </location>
</feature>
<dbReference type="KEGG" id="ncs:NCAS_0A09570"/>
<keyword evidence="6" id="KW-0067">ATP-binding</keyword>
<keyword evidence="4" id="KW-0547">Nucleotide-binding</keyword>
<gene>
    <name evidence="9" type="primary">NCAS0A09570</name>
    <name evidence="9" type="ordered locus">NCAS_0A09570</name>
</gene>
<feature type="domain" description="Protein kinase" evidence="8">
    <location>
        <begin position="38"/>
        <end position="385"/>
    </location>
</feature>
<dbReference type="OrthoDB" id="2158884at2759"/>
<evidence type="ECO:0000256" key="5">
    <source>
        <dbReference type="ARBA" id="ARBA00022777"/>
    </source>
</evidence>
<evidence type="ECO:0000313" key="10">
    <source>
        <dbReference type="Proteomes" id="UP000001640"/>
    </source>
</evidence>
<protein>
    <recommendedName>
        <fullName evidence="8">Protein kinase domain-containing protein</fullName>
    </recommendedName>
</protein>
<dbReference type="InParanoid" id="G0V7R7"/>
<reference key="2">
    <citation type="submission" date="2011-08" db="EMBL/GenBank/DDBJ databases">
        <title>Genome sequence of Naumovozyma castellii.</title>
        <authorList>
            <person name="Gordon J.L."/>
            <person name="Armisen D."/>
            <person name="Proux-Wera E."/>
            <person name="OhEigeartaigh S.S."/>
            <person name="Byrne K.P."/>
            <person name="Wolfe K.H."/>
        </authorList>
    </citation>
    <scope>NUCLEOTIDE SEQUENCE</scope>
    <source>
        <strain>Type strain:CBS 4309</strain>
    </source>
</reference>
<feature type="compositionally biased region" description="Acidic residues" evidence="7">
    <location>
        <begin position="538"/>
        <end position="547"/>
    </location>
</feature>
<dbReference type="GO" id="GO:0004674">
    <property type="term" value="F:protein serine/threonine kinase activity"/>
    <property type="evidence" value="ECO:0007669"/>
    <property type="project" value="UniProtKB-KW"/>
</dbReference>
<dbReference type="PROSITE" id="PS50011">
    <property type="entry name" value="PROTEIN_KINASE_DOM"/>
    <property type="match status" value="1"/>
</dbReference>
<dbReference type="PANTHER" id="PTHR24055">
    <property type="entry name" value="MITOGEN-ACTIVATED PROTEIN KINASE"/>
    <property type="match status" value="1"/>
</dbReference>
<accession>G0V7R7</accession>
<dbReference type="FunCoup" id="G0V7R7">
    <property type="interactions" value="607"/>
</dbReference>
<keyword evidence="3" id="KW-0808">Transferase</keyword>
<name>G0V7R7_NAUCA</name>
<evidence type="ECO:0000256" key="3">
    <source>
        <dbReference type="ARBA" id="ARBA00022679"/>
    </source>
</evidence>
<dbReference type="GeneID" id="96900994"/>
<evidence type="ECO:0000256" key="1">
    <source>
        <dbReference type="ARBA" id="ARBA00006485"/>
    </source>
</evidence>
<evidence type="ECO:0000256" key="2">
    <source>
        <dbReference type="ARBA" id="ARBA00022527"/>
    </source>
</evidence>
<dbReference type="SUPFAM" id="SSF56112">
    <property type="entry name" value="Protein kinase-like (PK-like)"/>
    <property type="match status" value="1"/>
</dbReference>
<keyword evidence="2" id="KW-0723">Serine/threonine-protein kinase</keyword>
<dbReference type="GO" id="GO:0005634">
    <property type="term" value="C:nucleus"/>
    <property type="evidence" value="ECO:0007669"/>
    <property type="project" value="EnsemblFungi"/>
</dbReference>
<dbReference type="InterPro" id="IPR008271">
    <property type="entry name" value="Ser/Thr_kinase_AS"/>
</dbReference>
<dbReference type="InterPro" id="IPR011009">
    <property type="entry name" value="Kinase-like_dom_sf"/>
</dbReference>
<sequence length="727" mass="83749">MLDINERENSSRSSVCKIPPDLNDPPKNIPLKSLYDRYQLIEELGNGSFGCVTLAKAKFDLINLSSNVHQCKGTLLDQTNTEYQNFIAKSQRLVAIKTMLTKLYTLHDYTRVREVKFILALPTNKHLIQIFEIFADTSNYQLHIVMECMEQNLYQMMLHRKKRVFSIPSLKSILAQILAGIKHIHDHNFFHRDIKPENILVSPNKRYFDKERLELGFYPDNYVVKLADFGLARHVENKNTYTAYVSTRWYRSPEILLRNGYYSTPLDIWAFGCVAVEATIFKPLFPGSNELDQIWRILEVLGTPYNNKNDSTVPNNFKPYGGTWNHVAELASKLNLEFPFVEGISLDRFIPLPELYDLLDVIKKCLRWNPLERASANDLCLMEYFKDTVASESMKNSNTKGESRKDVTVKNNRVTTNTEQALIFAGINSDPSKTSQLVFSSTKNSNIDHNMEEDSIQINDENQRSPKHNGHMLSIPETKNNGKFFGDVLPLNPKNITNAIKPFDHSKLPMKGFAPEFNFIEKINYLSDDNDPPIPDMEKDDENDDENGIFSDTDSTEEDEINMTRELQRETHIKIPNELDQNVSLYFGNNLENLDNGDNKEESESFNQYISEMGFNIDDYEQEADNDDIITEGEPYESENGRNCDEDKSDFFYVFSHKEQTNNPFTRRTFPMNHEQEQEEVEAGNTSLPFPDVAPRTFEIPHLGPSEEVTNNCSLMNPNSFFGNLTF</sequence>
<dbReference type="RefSeq" id="XP_003673896.1">
    <property type="nucleotide sequence ID" value="XM_003673848.1"/>
</dbReference>
<dbReference type="GO" id="GO:0040020">
    <property type="term" value="P:regulation of meiotic nuclear division"/>
    <property type="evidence" value="ECO:0007669"/>
    <property type="project" value="EnsemblFungi"/>
</dbReference>
<dbReference type="STRING" id="1064592.G0V7R7"/>
<organism evidence="9 10">
    <name type="scientific">Naumovozyma castellii</name>
    <name type="common">Yeast</name>
    <name type="synonym">Saccharomyces castellii</name>
    <dbReference type="NCBI Taxonomy" id="27288"/>
    <lineage>
        <taxon>Eukaryota</taxon>
        <taxon>Fungi</taxon>
        <taxon>Dikarya</taxon>
        <taxon>Ascomycota</taxon>
        <taxon>Saccharomycotina</taxon>
        <taxon>Saccharomycetes</taxon>
        <taxon>Saccharomycetales</taxon>
        <taxon>Saccharomycetaceae</taxon>
        <taxon>Naumovozyma</taxon>
    </lineage>
</organism>
<evidence type="ECO:0000313" key="9">
    <source>
        <dbReference type="EMBL" id="CCC67515.1"/>
    </source>
</evidence>
<dbReference type="CDD" id="cd07830">
    <property type="entry name" value="STKc_MAK_like"/>
    <property type="match status" value="1"/>
</dbReference>
<dbReference type="FunFam" id="1.10.510.10:FF:000624">
    <property type="entry name" value="Mitogen-activated protein kinase"/>
    <property type="match status" value="1"/>
</dbReference>